<dbReference type="InterPro" id="IPR058533">
    <property type="entry name" value="Cation_efflux_TM"/>
</dbReference>
<comment type="subcellular location">
    <subcellularLocation>
        <location evidence="1">Membrane</location>
        <topology evidence="1">Multi-pass membrane protein</topology>
    </subcellularLocation>
</comment>
<reference evidence="6 7" key="1">
    <citation type="submission" date="2019-03" db="EMBL/GenBank/DDBJ databases">
        <title>Genomic Encyclopedia of Type Strains, Phase IV (KMG-IV): sequencing the most valuable type-strain genomes for metagenomic binning, comparative biology and taxonomic classification.</title>
        <authorList>
            <person name="Goeker M."/>
        </authorList>
    </citation>
    <scope>NUCLEOTIDE SEQUENCE [LARGE SCALE GENOMIC DNA]</scope>
    <source>
        <strain evidence="6 7">DSM 13054</strain>
    </source>
</reference>
<comment type="caution">
    <text evidence="6">The sequence shown here is derived from an EMBL/GenBank/DDBJ whole genome shotgun (WGS) entry which is preliminary data.</text>
</comment>
<organism evidence="6 7">
    <name type="scientific">Caldanaerobacter subterraneus</name>
    <dbReference type="NCBI Taxonomy" id="911092"/>
    <lineage>
        <taxon>Bacteria</taxon>
        <taxon>Bacillati</taxon>
        <taxon>Bacillota</taxon>
        <taxon>Clostridia</taxon>
        <taxon>Thermoanaerobacterales</taxon>
        <taxon>Thermoanaerobacteraceae</taxon>
        <taxon>Caldanaerobacter</taxon>
    </lineage>
</organism>
<gene>
    <name evidence="6" type="ORF">EV203_10126</name>
</gene>
<proteinExistence type="predicted"/>
<dbReference type="Proteomes" id="UP000294886">
    <property type="component" value="Unassembled WGS sequence"/>
</dbReference>
<keyword evidence="4" id="KW-0472">Membrane</keyword>
<sequence>MNREKAALLSLVSNSFLITAKLVAGILMHSIGVISEAIHSSIDLIASIIAFFP</sequence>
<dbReference type="Pfam" id="PF01545">
    <property type="entry name" value="Cation_efflux"/>
    <property type="match status" value="1"/>
</dbReference>
<evidence type="ECO:0000313" key="6">
    <source>
        <dbReference type="EMBL" id="TCO68557.1"/>
    </source>
</evidence>
<dbReference type="GO" id="GO:0016020">
    <property type="term" value="C:membrane"/>
    <property type="evidence" value="ECO:0007669"/>
    <property type="project" value="UniProtKB-SubCell"/>
</dbReference>
<keyword evidence="3" id="KW-1133">Transmembrane helix</keyword>
<dbReference type="EMBL" id="SLWU01000001">
    <property type="protein sequence ID" value="TCO68557.1"/>
    <property type="molecule type" value="Genomic_DNA"/>
</dbReference>
<evidence type="ECO:0000256" key="4">
    <source>
        <dbReference type="ARBA" id="ARBA00023136"/>
    </source>
</evidence>
<evidence type="ECO:0000259" key="5">
    <source>
        <dbReference type="Pfam" id="PF01545"/>
    </source>
</evidence>
<keyword evidence="2" id="KW-0812">Transmembrane</keyword>
<evidence type="ECO:0000256" key="2">
    <source>
        <dbReference type="ARBA" id="ARBA00022692"/>
    </source>
</evidence>
<feature type="domain" description="Cation efflux protein transmembrane" evidence="5">
    <location>
        <begin position="8"/>
        <end position="52"/>
    </location>
</feature>
<evidence type="ECO:0000256" key="3">
    <source>
        <dbReference type="ARBA" id="ARBA00022989"/>
    </source>
</evidence>
<dbReference type="AlphaFoldDB" id="A0A4R2K9B0"/>
<dbReference type="GO" id="GO:0008324">
    <property type="term" value="F:monoatomic cation transmembrane transporter activity"/>
    <property type="evidence" value="ECO:0007669"/>
    <property type="project" value="InterPro"/>
</dbReference>
<dbReference type="InterPro" id="IPR027469">
    <property type="entry name" value="Cation_efflux_TMD_sf"/>
</dbReference>
<protein>
    <submittedName>
        <fullName evidence="6">Cation efflux family protein</fullName>
    </submittedName>
</protein>
<dbReference type="SUPFAM" id="SSF161111">
    <property type="entry name" value="Cation efflux protein transmembrane domain-like"/>
    <property type="match status" value="1"/>
</dbReference>
<evidence type="ECO:0000256" key="1">
    <source>
        <dbReference type="ARBA" id="ARBA00004141"/>
    </source>
</evidence>
<name>A0A4R2K9B0_9THEO</name>
<dbReference type="RefSeq" id="WP_424945267.1">
    <property type="nucleotide sequence ID" value="NZ_SLWU01000001.1"/>
</dbReference>
<evidence type="ECO:0000313" key="7">
    <source>
        <dbReference type="Proteomes" id="UP000294886"/>
    </source>
</evidence>
<accession>A0A4R2K9B0</accession>
<dbReference type="Gene3D" id="1.20.1510.10">
    <property type="entry name" value="Cation efflux protein transmembrane domain"/>
    <property type="match status" value="1"/>
</dbReference>